<name>A0ABY5JWC6_9BACI</name>
<evidence type="ECO:0000259" key="1">
    <source>
        <dbReference type="SMART" id="SM00861"/>
    </source>
</evidence>
<dbReference type="Pfam" id="PF02779">
    <property type="entry name" value="Transket_pyr"/>
    <property type="match status" value="1"/>
</dbReference>
<organism evidence="2 3">
    <name type="scientific">Oceanobacillus jeddahense</name>
    <dbReference type="NCBI Taxonomy" id="1462527"/>
    <lineage>
        <taxon>Bacteria</taxon>
        <taxon>Bacillati</taxon>
        <taxon>Bacillota</taxon>
        <taxon>Bacilli</taxon>
        <taxon>Bacillales</taxon>
        <taxon>Bacillaceae</taxon>
        <taxon>Oceanobacillus</taxon>
    </lineage>
</organism>
<dbReference type="PANTHER" id="PTHR43825:SF1">
    <property type="entry name" value="TRANSKETOLASE-LIKE PYRIMIDINE-BINDING DOMAIN-CONTAINING PROTEIN"/>
    <property type="match status" value="1"/>
</dbReference>
<dbReference type="Proteomes" id="UP001059773">
    <property type="component" value="Chromosome"/>
</dbReference>
<evidence type="ECO:0000313" key="3">
    <source>
        <dbReference type="Proteomes" id="UP001059773"/>
    </source>
</evidence>
<dbReference type="InterPro" id="IPR051157">
    <property type="entry name" value="PDH/Transketolase"/>
</dbReference>
<dbReference type="RefSeq" id="WP_256708073.1">
    <property type="nucleotide sequence ID" value="NZ_CP101914.1"/>
</dbReference>
<dbReference type="Pfam" id="PF02780">
    <property type="entry name" value="Transketolase_C"/>
    <property type="match status" value="1"/>
</dbReference>
<dbReference type="SUPFAM" id="SSF52518">
    <property type="entry name" value="Thiamin diphosphate-binding fold (THDP-binding)"/>
    <property type="match status" value="1"/>
</dbReference>
<reference evidence="2" key="1">
    <citation type="submission" date="2022-07" db="EMBL/GenBank/DDBJ databases">
        <title>FELIX.</title>
        <authorList>
            <person name="Wan K.H."/>
            <person name="Park S."/>
            <person name="Lawrence Q."/>
            <person name="Eichenberger J.P."/>
            <person name="Booth B.W."/>
            <person name="Piaggio A.J."/>
            <person name="Chandler J.C."/>
            <person name="Franklin A.B."/>
            <person name="Celniker S.E."/>
        </authorList>
    </citation>
    <scope>NUCLEOTIDE SEQUENCE</scope>
    <source>
        <strain evidence="2">QA-1986 374</strain>
    </source>
</reference>
<evidence type="ECO:0000313" key="2">
    <source>
        <dbReference type="EMBL" id="UUI02874.1"/>
    </source>
</evidence>
<protein>
    <submittedName>
        <fullName evidence="2">Transketolase family protein</fullName>
    </submittedName>
</protein>
<gene>
    <name evidence="2" type="ORF">NP439_23055</name>
</gene>
<dbReference type="InterPro" id="IPR005475">
    <property type="entry name" value="Transketolase-like_Pyr-bd"/>
</dbReference>
<dbReference type="SUPFAM" id="SSF52922">
    <property type="entry name" value="TK C-terminal domain-like"/>
    <property type="match status" value="1"/>
</dbReference>
<dbReference type="Gene3D" id="3.40.50.920">
    <property type="match status" value="1"/>
</dbReference>
<dbReference type="Gene3D" id="3.40.50.970">
    <property type="match status" value="1"/>
</dbReference>
<dbReference type="CDD" id="cd07033">
    <property type="entry name" value="TPP_PYR_DXS_TK_like"/>
    <property type="match status" value="1"/>
</dbReference>
<feature type="domain" description="Transketolase-like pyrimidine-binding" evidence="1">
    <location>
        <begin position="8"/>
        <end position="174"/>
    </location>
</feature>
<keyword evidence="3" id="KW-1185">Reference proteome</keyword>
<sequence length="319" mass="34733">MTVKKEFKSMRNKFGDVILEISKEDPRVYGLDGDLANSTKLNILADKNPDKFLQMGIAEQNMMGVGAGLAAVGLQPWAVTFAAFITKRSLDQIQVSIAQTNLDVKMVGAYAGLLNGRAGKTHQALEDLAIMRSLSKMVVLAPADAHEVEQVMRFANEYQGPVYIRLARDNVETVFSDSCEYRFELGKAVVLKEGVDVTIISTGTQTARALDAAKLLNEEGVNAAVVHMPSIKPLDNEAIIEAAKNTGAIVTTEEHTIYGGLGSAVAEVLVENEPVPMLRVGVRDKNTQSGSNEELLDHYEISSKHVADKVLQVIQMKNY</sequence>
<dbReference type="InterPro" id="IPR029061">
    <property type="entry name" value="THDP-binding"/>
</dbReference>
<proteinExistence type="predicted"/>
<dbReference type="PANTHER" id="PTHR43825">
    <property type="entry name" value="PYRUVATE DEHYDROGENASE E1 COMPONENT"/>
    <property type="match status" value="1"/>
</dbReference>
<dbReference type="InterPro" id="IPR009014">
    <property type="entry name" value="Transketo_C/PFOR_II"/>
</dbReference>
<dbReference type="InterPro" id="IPR033248">
    <property type="entry name" value="Transketolase_C"/>
</dbReference>
<accession>A0ABY5JWC6</accession>
<dbReference type="SMART" id="SM00861">
    <property type="entry name" value="Transket_pyr"/>
    <property type="match status" value="1"/>
</dbReference>
<dbReference type="EMBL" id="CP101914">
    <property type="protein sequence ID" value="UUI02874.1"/>
    <property type="molecule type" value="Genomic_DNA"/>
</dbReference>